<proteinExistence type="predicted"/>
<reference evidence="1 2" key="1">
    <citation type="submission" date="2019-03" db="EMBL/GenBank/DDBJ databases">
        <authorList>
            <consortium name="Pathogen Informatics"/>
        </authorList>
    </citation>
    <scope>NUCLEOTIDE SEQUENCE [LARGE SCALE GENOMIC DNA]</scope>
    <source>
        <strain evidence="1 2">NCTC12993</strain>
    </source>
</reference>
<keyword evidence="1" id="KW-0012">Acyltransferase</keyword>
<keyword evidence="1" id="KW-0808">Transferase</keyword>
<dbReference type="AlphaFoldDB" id="A0A485AMJ0"/>
<protein>
    <submittedName>
        <fullName evidence="1">Ketobutyrate formate-lyase</fullName>
        <ecNumber evidence="1">2.3.1.-</ecNumber>
    </submittedName>
</protein>
<organism evidence="1 2">
    <name type="scientific">Kluyvera cryocrescens</name>
    <name type="common">Kluyvera citrophila</name>
    <dbReference type="NCBI Taxonomy" id="580"/>
    <lineage>
        <taxon>Bacteria</taxon>
        <taxon>Pseudomonadati</taxon>
        <taxon>Pseudomonadota</taxon>
        <taxon>Gammaproteobacteria</taxon>
        <taxon>Enterobacterales</taxon>
        <taxon>Enterobacteriaceae</taxon>
        <taxon>Kluyvera</taxon>
    </lineage>
</organism>
<name>A0A485AMJ0_KLUCR</name>
<dbReference type="EC" id="2.3.1.-" evidence="1"/>
<gene>
    <name evidence="1" type="primary">tdcE_4</name>
    <name evidence="1" type="ORF">NCTC12993_01619</name>
</gene>
<evidence type="ECO:0000313" key="1">
    <source>
        <dbReference type="EMBL" id="VFS60328.1"/>
    </source>
</evidence>
<dbReference type="GO" id="GO:0016746">
    <property type="term" value="F:acyltransferase activity"/>
    <property type="evidence" value="ECO:0007669"/>
    <property type="project" value="UniProtKB-KW"/>
</dbReference>
<dbReference type="Proteomes" id="UP000401081">
    <property type="component" value="Unassembled WGS sequence"/>
</dbReference>
<evidence type="ECO:0000313" key="2">
    <source>
        <dbReference type="Proteomes" id="UP000401081"/>
    </source>
</evidence>
<keyword evidence="2" id="KW-1185">Reference proteome</keyword>
<dbReference type="EMBL" id="CAADJD010000014">
    <property type="protein sequence ID" value="VFS60328.1"/>
    <property type="molecule type" value="Genomic_DNA"/>
</dbReference>
<keyword evidence="1" id="KW-0456">Lyase</keyword>
<dbReference type="GO" id="GO:0016829">
    <property type="term" value="F:lyase activity"/>
    <property type="evidence" value="ECO:0007669"/>
    <property type="project" value="UniProtKB-KW"/>
</dbReference>
<accession>A0A485AMJ0</accession>
<sequence>MALYGIRYLVRERELQFADLQTKLEWGQDLEATLRLREELAEHRPRAAANAGDGGEVRL</sequence>